<evidence type="ECO:0000313" key="12">
    <source>
        <dbReference type="EMBL" id="SFE16902.1"/>
    </source>
</evidence>
<feature type="transmembrane region" description="Helical" evidence="10">
    <location>
        <begin position="130"/>
        <end position="150"/>
    </location>
</feature>
<feature type="transmembrane region" description="Helical" evidence="10">
    <location>
        <begin position="51"/>
        <end position="72"/>
    </location>
</feature>
<dbReference type="SMART" id="SM00387">
    <property type="entry name" value="HATPase_c"/>
    <property type="match status" value="1"/>
</dbReference>
<dbReference type="InterPro" id="IPR004358">
    <property type="entry name" value="Sig_transdc_His_kin-like_C"/>
</dbReference>
<dbReference type="GO" id="GO:0005886">
    <property type="term" value="C:plasma membrane"/>
    <property type="evidence" value="ECO:0007669"/>
    <property type="project" value="UniProtKB-SubCell"/>
</dbReference>
<evidence type="ECO:0000256" key="3">
    <source>
        <dbReference type="ARBA" id="ARBA00012438"/>
    </source>
</evidence>
<dbReference type="InterPro" id="IPR050980">
    <property type="entry name" value="2C_sensor_his_kinase"/>
</dbReference>
<evidence type="ECO:0000256" key="2">
    <source>
        <dbReference type="ARBA" id="ARBA00004651"/>
    </source>
</evidence>
<sequence>MTQATIRPFGARPRANWIRLRTIILLRWFAICGQLIAIAVAEVFYRLQLDLGLCLFAVGASVIGNLIATFIFPENKRLSERENLAMILFDLLQLGFLLFLTGGLHNPFALLLLGPVTISAAALSLRSTLVLCSVAIVIVTVLASWHHPLITEAGDVLRIPSLFVFGHWIALIIAIIFTSAYSRRVTSEIHSMADALAATQMALAREQKLTDLGGVVAAAAHELGTPLATIKLASAELLSDLKDQPELAEDAALIRDQADRCRDILRDMGRSGKDDLQLRQAPLETVILESAEPHMERGKQVHLVHLTNGAQPMIQRKPEIIHGLRNLIQNAVDFAAGQIWVEAGWDTREITVRIIDDGPGFPPQMLGRIGDPFVRRRTGFPVSGIRPEYEGMGLGLFIAKTLLERSGATLRFANEMQERGGHASSGAIVQVSWPRHQLEATPEEMTRPLGANARFTL</sequence>
<comment type="subcellular location">
    <subcellularLocation>
        <location evidence="2">Cell membrane</location>
        <topology evidence="2">Multi-pass membrane protein</topology>
    </subcellularLocation>
</comment>
<dbReference type="GO" id="GO:0000155">
    <property type="term" value="F:phosphorelay sensor kinase activity"/>
    <property type="evidence" value="ECO:0007669"/>
    <property type="project" value="InterPro"/>
</dbReference>
<dbReference type="EMBL" id="FOMW01000005">
    <property type="protein sequence ID" value="SFE16902.1"/>
    <property type="molecule type" value="Genomic_DNA"/>
</dbReference>
<dbReference type="PANTHER" id="PTHR44936">
    <property type="entry name" value="SENSOR PROTEIN CREC"/>
    <property type="match status" value="1"/>
</dbReference>
<dbReference type="InterPro" id="IPR005467">
    <property type="entry name" value="His_kinase_dom"/>
</dbReference>
<dbReference type="InterPro" id="IPR036890">
    <property type="entry name" value="HATPase_C_sf"/>
</dbReference>
<accession>A0A1I1YC56</accession>
<protein>
    <recommendedName>
        <fullName evidence="3">histidine kinase</fullName>
        <ecNumber evidence="3">2.7.13.3</ecNumber>
    </recommendedName>
</protein>
<dbReference type="PRINTS" id="PR00344">
    <property type="entry name" value="BCTRLSENSOR"/>
</dbReference>
<dbReference type="PROSITE" id="PS50109">
    <property type="entry name" value="HIS_KIN"/>
    <property type="match status" value="1"/>
</dbReference>
<dbReference type="Pfam" id="PF00512">
    <property type="entry name" value="HisKA"/>
    <property type="match status" value="1"/>
</dbReference>
<evidence type="ECO:0000256" key="10">
    <source>
        <dbReference type="SAM" id="Phobius"/>
    </source>
</evidence>
<dbReference type="GO" id="GO:0005524">
    <property type="term" value="F:ATP binding"/>
    <property type="evidence" value="ECO:0007669"/>
    <property type="project" value="UniProtKB-KW"/>
</dbReference>
<dbReference type="PANTHER" id="PTHR44936:SF10">
    <property type="entry name" value="SENSOR PROTEIN RSTB"/>
    <property type="match status" value="1"/>
</dbReference>
<dbReference type="SUPFAM" id="SSF55874">
    <property type="entry name" value="ATPase domain of HSP90 chaperone/DNA topoisomerase II/histidine kinase"/>
    <property type="match status" value="1"/>
</dbReference>
<evidence type="ECO:0000256" key="7">
    <source>
        <dbReference type="ARBA" id="ARBA00022741"/>
    </source>
</evidence>
<dbReference type="CDD" id="cd00082">
    <property type="entry name" value="HisKA"/>
    <property type="match status" value="1"/>
</dbReference>
<keyword evidence="4" id="KW-1003">Cell membrane</keyword>
<dbReference type="AlphaFoldDB" id="A0A1I1YC56"/>
<gene>
    <name evidence="12" type="ORF">SAMN04488523_105203</name>
</gene>
<evidence type="ECO:0000313" key="13">
    <source>
        <dbReference type="Proteomes" id="UP000198977"/>
    </source>
</evidence>
<keyword evidence="9" id="KW-0067">ATP-binding</keyword>
<evidence type="ECO:0000256" key="5">
    <source>
        <dbReference type="ARBA" id="ARBA00022553"/>
    </source>
</evidence>
<evidence type="ECO:0000256" key="1">
    <source>
        <dbReference type="ARBA" id="ARBA00000085"/>
    </source>
</evidence>
<keyword evidence="10" id="KW-0472">Membrane</keyword>
<keyword evidence="6" id="KW-0808">Transferase</keyword>
<keyword evidence="10" id="KW-1133">Transmembrane helix</keyword>
<keyword evidence="8 12" id="KW-0418">Kinase</keyword>
<dbReference type="SUPFAM" id="SSF47384">
    <property type="entry name" value="Homodimeric domain of signal transducing histidine kinase"/>
    <property type="match status" value="1"/>
</dbReference>
<proteinExistence type="predicted"/>
<feature type="transmembrane region" description="Helical" evidence="10">
    <location>
        <begin position="162"/>
        <end position="182"/>
    </location>
</feature>
<dbReference type="InterPro" id="IPR003594">
    <property type="entry name" value="HATPase_dom"/>
</dbReference>
<evidence type="ECO:0000256" key="9">
    <source>
        <dbReference type="ARBA" id="ARBA00022840"/>
    </source>
</evidence>
<evidence type="ECO:0000256" key="4">
    <source>
        <dbReference type="ARBA" id="ARBA00022475"/>
    </source>
</evidence>
<dbReference type="SMART" id="SM00388">
    <property type="entry name" value="HisKA"/>
    <property type="match status" value="1"/>
</dbReference>
<dbReference type="Proteomes" id="UP000198977">
    <property type="component" value="Unassembled WGS sequence"/>
</dbReference>
<dbReference type="Gene3D" id="1.10.287.130">
    <property type="match status" value="1"/>
</dbReference>
<reference evidence="12 13" key="1">
    <citation type="submission" date="2016-10" db="EMBL/GenBank/DDBJ databases">
        <authorList>
            <person name="de Groot N.N."/>
        </authorList>
    </citation>
    <scope>NUCLEOTIDE SEQUENCE [LARGE SCALE GENOMIC DNA]</scope>
    <source>
        <strain evidence="12 13">DSM 11443</strain>
    </source>
</reference>
<dbReference type="RefSeq" id="WP_093923455.1">
    <property type="nucleotide sequence ID" value="NZ_FOMW01000005.1"/>
</dbReference>
<evidence type="ECO:0000256" key="8">
    <source>
        <dbReference type="ARBA" id="ARBA00022777"/>
    </source>
</evidence>
<dbReference type="OrthoDB" id="9785252at2"/>
<dbReference type="STRING" id="74348.SAMN04488523_105203"/>
<dbReference type="NCBIfam" id="NF033792">
    <property type="entry name" value="ActS_PrrB_HisK"/>
    <property type="match status" value="1"/>
</dbReference>
<dbReference type="InterPro" id="IPR047770">
    <property type="entry name" value="RegB"/>
</dbReference>
<dbReference type="EC" id="2.7.13.3" evidence="3"/>
<organism evidence="12 13">
    <name type="scientific">Sulfitobacter brevis</name>
    <dbReference type="NCBI Taxonomy" id="74348"/>
    <lineage>
        <taxon>Bacteria</taxon>
        <taxon>Pseudomonadati</taxon>
        <taxon>Pseudomonadota</taxon>
        <taxon>Alphaproteobacteria</taxon>
        <taxon>Rhodobacterales</taxon>
        <taxon>Roseobacteraceae</taxon>
        <taxon>Sulfitobacter</taxon>
    </lineage>
</organism>
<keyword evidence="5" id="KW-0597">Phosphoprotein</keyword>
<dbReference type="InterPro" id="IPR003661">
    <property type="entry name" value="HisK_dim/P_dom"/>
</dbReference>
<name>A0A1I1YC56_9RHOB</name>
<dbReference type="InterPro" id="IPR036097">
    <property type="entry name" value="HisK_dim/P_sf"/>
</dbReference>
<keyword evidence="13" id="KW-1185">Reference proteome</keyword>
<evidence type="ECO:0000256" key="6">
    <source>
        <dbReference type="ARBA" id="ARBA00022679"/>
    </source>
</evidence>
<feature type="transmembrane region" description="Helical" evidence="10">
    <location>
        <begin position="24"/>
        <end position="45"/>
    </location>
</feature>
<dbReference type="Pfam" id="PF02518">
    <property type="entry name" value="HATPase_c"/>
    <property type="match status" value="1"/>
</dbReference>
<keyword evidence="10" id="KW-0812">Transmembrane</keyword>
<dbReference type="Gene3D" id="3.30.565.10">
    <property type="entry name" value="Histidine kinase-like ATPase, C-terminal domain"/>
    <property type="match status" value="1"/>
</dbReference>
<evidence type="ECO:0000259" key="11">
    <source>
        <dbReference type="PROSITE" id="PS50109"/>
    </source>
</evidence>
<dbReference type="NCBIfam" id="NF045988">
    <property type="entry name" value="HisKinRegBRhodob"/>
    <property type="match status" value="1"/>
</dbReference>
<comment type="catalytic activity">
    <reaction evidence="1">
        <text>ATP + protein L-histidine = ADP + protein N-phospho-L-histidine.</text>
        <dbReference type="EC" id="2.7.13.3"/>
    </reaction>
</comment>
<feature type="domain" description="Histidine kinase" evidence="11">
    <location>
        <begin position="218"/>
        <end position="437"/>
    </location>
</feature>
<keyword evidence="7" id="KW-0547">Nucleotide-binding</keyword>